<dbReference type="OMA" id="CFYDISD"/>
<keyword evidence="4" id="KW-1185">Reference proteome</keyword>
<dbReference type="KEGG" id="pic:PICST_59528"/>
<sequence length="438" mass="50167">TSTFNFFNDEFYKDNIKLESEIFNYFVNGICPGCVCYPKKSNGASGMIPAPVTQINPDLNPYLYLVVPLAQRSPIVYKTLVSVASRQLSLLGNSKFDTLSENYTSEVLKALPLLIKEKQMEKSNNWDEVLATVLMLCFADISSSCGASWLIHLNGAKEFLKVSSIRSNITPVAKFFIRYFVTHEVMGETAWFQNMIISDDEFLDGLKNDSDERIDLVLGCSPHLISIINQISKLGETYESFESKDRNSKGFMEIQAHILESRDRLESKLTNLNQYLKISELDDESHDNIIKISEIKRLTTLIYLFARIDLEYLHLNHNKPDNDNDAVLGVKYPKRYTDRLKAIKQVTKKIMGLIQTLPSVSMSLLWTLFIIGIVSVENEEERWFVLSRLIEMERIRELASVKIARQVVETVWKEKDLNCLSNRWKDMIKGKANTISLA</sequence>
<comment type="subcellular location">
    <subcellularLocation>
        <location evidence="1">Nucleus</location>
    </subcellularLocation>
</comment>
<dbReference type="HOGENOM" id="CLU_015493_3_2_1"/>
<dbReference type="eggNOG" id="ENOG502S6US">
    <property type="taxonomic scope" value="Eukaryota"/>
</dbReference>
<organism evidence="3 4">
    <name type="scientific">Scheffersomyces stipitis (strain ATCC 58785 / CBS 6054 / NBRC 10063 / NRRL Y-11545)</name>
    <name type="common">Yeast</name>
    <name type="synonym">Pichia stipitis</name>
    <dbReference type="NCBI Taxonomy" id="322104"/>
    <lineage>
        <taxon>Eukaryota</taxon>
        <taxon>Fungi</taxon>
        <taxon>Dikarya</taxon>
        <taxon>Ascomycota</taxon>
        <taxon>Saccharomycotina</taxon>
        <taxon>Pichiomycetes</taxon>
        <taxon>Debaryomycetaceae</taxon>
        <taxon>Scheffersomyces</taxon>
    </lineage>
</organism>
<dbReference type="Proteomes" id="UP000002258">
    <property type="component" value="Chromosome 4"/>
</dbReference>
<dbReference type="GO" id="GO:0003700">
    <property type="term" value="F:DNA-binding transcription factor activity"/>
    <property type="evidence" value="ECO:0007669"/>
    <property type="project" value="TreeGrafter"/>
</dbReference>
<feature type="non-terminal residue" evidence="3">
    <location>
        <position position="1"/>
    </location>
</feature>
<evidence type="ECO:0000256" key="1">
    <source>
        <dbReference type="ARBA" id="ARBA00004123"/>
    </source>
</evidence>
<evidence type="ECO:0000313" key="3">
    <source>
        <dbReference type="EMBL" id="ABN66453.2"/>
    </source>
</evidence>
<gene>
    <name evidence="3" type="ORF">PICST_59528</name>
</gene>
<keyword evidence="2" id="KW-0539">Nucleus</keyword>
<proteinExistence type="predicted"/>
<dbReference type="Pfam" id="PF11951">
    <property type="entry name" value="Fungal_trans_2"/>
    <property type="match status" value="1"/>
</dbReference>
<evidence type="ECO:0000313" key="4">
    <source>
        <dbReference type="Proteomes" id="UP000002258"/>
    </source>
</evidence>
<dbReference type="AlphaFoldDB" id="A3LTQ2"/>
<dbReference type="OrthoDB" id="5418899at2759"/>
<dbReference type="GO" id="GO:0000976">
    <property type="term" value="F:transcription cis-regulatory region binding"/>
    <property type="evidence" value="ECO:0007669"/>
    <property type="project" value="TreeGrafter"/>
</dbReference>
<dbReference type="GeneID" id="4838475"/>
<dbReference type="InParanoid" id="A3LTQ2"/>
<accession>A3LTQ2</accession>
<evidence type="ECO:0000256" key="2">
    <source>
        <dbReference type="ARBA" id="ARBA00023242"/>
    </source>
</evidence>
<dbReference type="EMBL" id="CP000498">
    <property type="protein sequence ID" value="ABN66453.2"/>
    <property type="molecule type" value="Genomic_DNA"/>
</dbReference>
<protein>
    <submittedName>
        <fullName evidence="3">Uncharacterized protein</fullName>
    </submittedName>
</protein>
<reference evidence="3 4" key="1">
    <citation type="journal article" date="2007" name="Nat. Biotechnol.">
        <title>Genome sequence of the lignocellulose-bioconverting and xylose-fermenting yeast Pichia stipitis.</title>
        <authorList>
            <person name="Jeffries T.W."/>
            <person name="Grigoriev I.V."/>
            <person name="Grimwood J."/>
            <person name="Laplaza J.M."/>
            <person name="Aerts A."/>
            <person name="Salamov A."/>
            <person name="Schmutz J."/>
            <person name="Lindquist E."/>
            <person name="Dehal P."/>
            <person name="Shapiro H."/>
            <person name="Jin Y.S."/>
            <person name="Passoth V."/>
            <person name="Richardson P.M."/>
        </authorList>
    </citation>
    <scope>NUCLEOTIDE SEQUENCE [LARGE SCALE GENOMIC DNA]</scope>
    <source>
        <strain evidence="4">ATCC 58785 / CBS 6054 / NBRC 10063 / NRRL Y-11545</strain>
    </source>
</reference>
<name>A3LTQ2_PICST</name>
<dbReference type="GO" id="GO:0045944">
    <property type="term" value="P:positive regulation of transcription by RNA polymerase II"/>
    <property type="evidence" value="ECO:0007669"/>
    <property type="project" value="TreeGrafter"/>
</dbReference>
<dbReference type="PANTHER" id="PTHR37534:SF49">
    <property type="entry name" value="LYSINE BIOSYNTHESIS REGULATORY PROTEIN LYS14"/>
    <property type="match status" value="1"/>
</dbReference>
<dbReference type="STRING" id="322104.A3LTQ2"/>
<dbReference type="GO" id="GO:0005634">
    <property type="term" value="C:nucleus"/>
    <property type="evidence" value="ECO:0007669"/>
    <property type="project" value="UniProtKB-SubCell"/>
</dbReference>
<dbReference type="PANTHER" id="PTHR37534">
    <property type="entry name" value="TRANSCRIPTIONAL ACTIVATOR PROTEIN UGA3"/>
    <property type="match status" value="1"/>
</dbReference>
<dbReference type="InterPro" id="IPR021858">
    <property type="entry name" value="Fun_TF"/>
</dbReference>
<dbReference type="RefSeq" id="XP_001384482.2">
    <property type="nucleotide sequence ID" value="XM_001384445.1"/>
</dbReference>